<name>A0A1D2MW45_ORCCI</name>
<dbReference type="EMBL" id="LJIJ01000457">
    <property type="protein sequence ID" value="ODM97280.1"/>
    <property type="molecule type" value="Genomic_DNA"/>
</dbReference>
<dbReference type="Proteomes" id="UP000094527">
    <property type="component" value="Unassembled WGS sequence"/>
</dbReference>
<evidence type="ECO:0000313" key="3">
    <source>
        <dbReference type="Proteomes" id="UP000094527"/>
    </source>
</evidence>
<keyword evidence="1" id="KW-0732">Signal</keyword>
<gene>
    <name evidence="2" type="ORF">Ocin01_09396</name>
</gene>
<evidence type="ECO:0000313" key="2">
    <source>
        <dbReference type="EMBL" id="ODM97280.1"/>
    </source>
</evidence>
<dbReference type="AlphaFoldDB" id="A0A1D2MW45"/>
<proteinExistence type="predicted"/>
<reference evidence="2 3" key="1">
    <citation type="journal article" date="2016" name="Genome Biol. Evol.">
        <title>Gene Family Evolution Reflects Adaptation to Soil Environmental Stressors in the Genome of the Collembolan Orchesella cincta.</title>
        <authorList>
            <person name="Faddeeva-Vakhrusheva A."/>
            <person name="Derks M.F."/>
            <person name="Anvar S.Y."/>
            <person name="Agamennone V."/>
            <person name="Suring W."/>
            <person name="Smit S."/>
            <person name="van Straalen N.M."/>
            <person name="Roelofs D."/>
        </authorList>
    </citation>
    <scope>NUCLEOTIDE SEQUENCE [LARGE SCALE GENOMIC DNA]</scope>
    <source>
        <tissue evidence="2">Mixed pool</tissue>
    </source>
</reference>
<sequence>MHLSKIIAVLLSALVCLLGTLHSVQGDCMWTHCEIAPSCPEGYRKTELKTCHATGQIVVMKRKCCRRSPTLKALYKKAKRTI</sequence>
<feature type="signal peptide" evidence="1">
    <location>
        <begin position="1"/>
        <end position="26"/>
    </location>
</feature>
<feature type="chain" id="PRO_5008904635" evidence="1">
    <location>
        <begin position="27"/>
        <end position="82"/>
    </location>
</feature>
<keyword evidence="3" id="KW-1185">Reference proteome</keyword>
<organism evidence="2 3">
    <name type="scientific">Orchesella cincta</name>
    <name type="common">Springtail</name>
    <name type="synonym">Podura cincta</name>
    <dbReference type="NCBI Taxonomy" id="48709"/>
    <lineage>
        <taxon>Eukaryota</taxon>
        <taxon>Metazoa</taxon>
        <taxon>Ecdysozoa</taxon>
        <taxon>Arthropoda</taxon>
        <taxon>Hexapoda</taxon>
        <taxon>Collembola</taxon>
        <taxon>Entomobryomorpha</taxon>
        <taxon>Entomobryoidea</taxon>
        <taxon>Orchesellidae</taxon>
        <taxon>Orchesellinae</taxon>
        <taxon>Orchesella</taxon>
    </lineage>
</organism>
<evidence type="ECO:0000256" key="1">
    <source>
        <dbReference type="SAM" id="SignalP"/>
    </source>
</evidence>
<comment type="caution">
    <text evidence="2">The sequence shown here is derived from an EMBL/GenBank/DDBJ whole genome shotgun (WGS) entry which is preliminary data.</text>
</comment>
<protein>
    <submittedName>
        <fullName evidence="2">Uncharacterized protein</fullName>
    </submittedName>
</protein>
<accession>A0A1D2MW45</accession>